<dbReference type="SMART" id="SM00387">
    <property type="entry name" value="HATPase_c"/>
    <property type="match status" value="1"/>
</dbReference>
<keyword evidence="3" id="KW-0597">Phosphoprotein</keyword>
<dbReference type="RefSeq" id="WP_213010364.1">
    <property type="nucleotide sequence ID" value="NZ_BOQN01000084.1"/>
</dbReference>
<feature type="compositionally biased region" description="Low complexity" evidence="6">
    <location>
        <begin position="701"/>
        <end position="718"/>
    </location>
</feature>
<keyword evidence="10" id="KW-1185">Reference proteome</keyword>
<dbReference type="PANTHER" id="PTHR45436:SF5">
    <property type="entry name" value="SENSOR HISTIDINE KINASE TRCS"/>
    <property type="match status" value="1"/>
</dbReference>
<evidence type="ECO:0000259" key="8">
    <source>
        <dbReference type="SMART" id="SM00387"/>
    </source>
</evidence>
<feature type="domain" description="Histidine kinase/HSP90-like ATPase" evidence="8">
    <location>
        <begin position="508"/>
        <end position="618"/>
    </location>
</feature>
<keyword evidence="4" id="KW-0808">Transferase</keyword>
<dbReference type="SUPFAM" id="SSF55874">
    <property type="entry name" value="ATPase domain of HSP90 chaperone/DNA topoisomerase II/histidine kinase"/>
    <property type="match status" value="1"/>
</dbReference>
<reference evidence="9 10" key="1">
    <citation type="submission" date="2021-03" db="EMBL/GenBank/DDBJ databases">
        <title>Whole genome shotgun sequence of Actinoplanes toevensis NBRC 105298.</title>
        <authorList>
            <person name="Komaki H."/>
            <person name="Tamura T."/>
        </authorList>
    </citation>
    <scope>NUCLEOTIDE SEQUENCE [LARGE SCALE GENOMIC DNA]</scope>
    <source>
        <strain evidence="9 10">NBRC 105298</strain>
    </source>
</reference>
<sequence length="738" mass="79600">MKHNTGGHTIRGRIVRIVAPPLVAMVVLLTVFSAGEVSSYRASAATEDRVAVIRALQSLVRELQDERGATVAMLAGSTGFRAEIGPARQRVDAKRVAVRALLTGGGELEQQAAASVDKLEGLGKVRAGADTGQSDKDDTFDFYTALIEELSDNTRHLEIVSDDQLRRGAESVEQLVEIREATAGERVFLHAVFTAGRFSDGEYSEFLGIIAARDLFLTELDEFATPDTKAAMTRLLSTENAARVHALERLAVGAGDGRRLATSPQDWWAAVGTLLDDLSRLAEQVGTSTQAEARSLRQEATLRITLLGLVVLLCLAGSILLATIGIRSLALPLMRLADEANRLALDRLPEAVRRAAAGDDAGPPAVVRATPGATSEVRRVADAFERVQETAYNLATEQAQLRRTSSESLANLSRRNQNLLRRQLGFITRLEREEADPAGLANLFELDHLATRMRRNAESLLVLVGAASPRQWSGQLPVTDVIRAAVSEVEEYRRVVLRRTEDVMVQGWIASGLAHMLAELIENGLTFSPPDLEVEVHGREIADGYLIAVCDQGVGMDDEELERANERLRGDGDFLTAPARFLGHYVVGRLAAELGVKVQLIPSAVTGVTARIYLPAAILAGVPAVHSTPDAPVSEPEPEAEPAVRIRPRALEVDYVVVEAQPRIPAPRMAAVAGPVDDRTPNGLRKRVPRDQRPAVPAKPPAARTEGPAPDSPGDPGSRLSALRDGIRRGNAHRVGRP</sequence>
<evidence type="ECO:0000256" key="6">
    <source>
        <dbReference type="SAM" id="MobiDB-lite"/>
    </source>
</evidence>
<dbReference type="Proteomes" id="UP000677082">
    <property type="component" value="Unassembled WGS sequence"/>
</dbReference>
<dbReference type="EC" id="2.7.13.3" evidence="2"/>
<dbReference type="Pfam" id="PF08376">
    <property type="entry name" value="NIT"/>
    <property type="match status" value="1"/>
</dbReference>
<dbReference type="GO" id="GO:0000160">
    <property type="term" value="P:phosphorelay signal transduction system"/>
    <property type="evidence" value="ECO:0007669"/>
    <property type="project" value="TreeGrafter"/>
</dbReference>
<dbReference type="EMBL" id="BOQN01000084">
    <property type="protein sequence ID" value="GIM94588.1"/>
    <property type="molecule type" value="Genomic_DNA"/>
</dbReference>
<organism evidence="9 10">
    <name type="scientific">Paractinoplanes toevensis</name>
    <dbReference type="NCBI Taxonomy" id="571911"/>
    <lineage>
        <taxon>Bacteria</taxon>
        <taxon>Bacillati</taxon>
        <taxon>Actinomycetota</taxon>
        <taxon>Actinomycetes</taxon>
        <taxon>Micromonosporales</taxon>
        <taxon>Micromonosporaceae</taxon>
        <taxon>Paractinoplanes</taxon>
    </lineage>
</organism>
<keyword evidence="7" id="KW-0472">Membrane</keyword>
<proteinExistence type="predicted"/>
<evidence type="ECO:0000256" key="3">
    <source>
        <dbReference type="ARBA" id="ARBA00022553"/>
    </source>
</evidence>
<keyword evidence="5" id="KW-0418">Kinase</keyword>
<dbReference type="InterPro" id="IPR036890">
    <property type="entry name" value="HATPase_C_sf"/>
</dbReference>
<evidence type="ECO:0000256" key="1">
    <source>
        <dbReference type="ARBA" id="ARBA00000085"/>
    </source>
</evidence>
<keyword evidence="7" id="KW-1133">Transmembrane helix</keyword>
<evidence type="ECO:0000256" key="4">
    <source>
        <dbReference type="ARBA" id="ARBA00022679"/>
    </source>
</evidence>
<dbReference type="GO" id="GO:0004673">
    <property type="term" value="F:protein histidine kinase activity"/>
    <property type="evidence" value="ECO:0007669"/>
    <property type="project" value="UniProtKB-EC"/>
</dbReference>
<comment type="catalytic activity">
    <reaction evidence="1">
        <text>ATP + protein L-histidine = ADP + protein N-phospho-L-histidine.</text>
        <dbReference type="EC" id="2.7.13.3"/>
    </reaction>
</comment>
<keyword evidence="7" id="KW-0812">Transmembrane</keyword>
<dbReference type="Pfam" id="PF02518">
    <property type="entry name" value="HATPase_c"/>
    <property type="match status" value="1"/>
</dbReference>
<dbReference type="PANTHER" id="PTHR45436">
    <property type="entry name" value="SENSOR HISTIDINE KINASE YKOH"/>
    <property type="match status" value="1"/>
</dbReference>
<evidence type="ECO:0000313" key="10">
    <source>
        <dbReference type="Proteomes" id="UP000677082"/>
    </source>
</evidence>
<gene>
    <name evidence="9" type="ORF">Ato02nite_063810</name>
</gene>
<feature type="transmembrane region" description="Helical" evidence="7">
    <location>
        <begin position="304"/>
        <end position="326"/>
    </location>
</feature>
<evidence type="ECO:0000256" key="5">
    <source>
        <dbReference type="ARBA" id="ARBA00022777"/>
    </source>
</evidence>
<evidence type="ECO:0000313" key="9">
    <source>
        <dbReference type="EMBL" id="GIM94588.1"/>
    </source>
</evidence>
<dbReference type="GO" id="GO:0005886">
    <property type="term" value="C:plasma membrane"/>
    <property type="evidence" value="ECO:0007669"/>
    <property type="project" value="TreeGrafter"/>
</dbReference>
<protein>
    <recommendedName>
        <fullName evidence="2">histidine kinase</fullName>
        <ecNumber evidence="2">2.7.13.3</ecNumber>
    </recommendedName>
</protein>
<dbReference type="Gene3D" id="3.30.565.10">
    <property type="entry name" value="Histidine kinase-like ATPase, C-terminal domain"/>
    <property type="match status" value="1"/>
</dbReference>
<dbReference type="InterPro" id="IPR050428">
    <property type="entry name" value="TCS_sensor_his_kinase"/>
</dbReference>
<evidence type="ECO:0000256" key="2">
    <source>
        <dbReference type="ARBA" id="ARBA00012438"/>
    </source>
</evidence>
<name>A0A919TFQ1_9ACTN</name>
<dbReference type="AlphaFoldDB" id="A0A919TFQ1"/>
<comment type="caution">
    <text evidence="9">The sequence shown here is derived from an EMBL/GenBank/DDBJ whole genome shotgun (WGS) entry which is preliminary data.</text>
</comment>
<evidence type="ECO:0000256" key="7">
    <source>
        <dbReference type="SAM" id="Phobius"/>
    </source>
</evidence>
<dbReference type="InterPro" id="IPR003594">
    <property type="entry name" value="HATPase_dom"/>
</dbReference>
<dbReference type="InterPro" id="IPR013587">
    <property type="entry name" value="Nitrate/nitrite_sensing"/>
</dbReference>
<feature type="region of interest" description="Disordered" evidence="6">
    <location>
        <begin position="669"/>
        <end position="738"/>
    </location>
</feature>
<accession>A0A919TFQ1</accession>